<evidence type="ECO:0000313" key="2">
    <source>
        <dbReference type="EMBL" id="QDV86054.1"/>
    </source>
</evidence>
<sequence length="305" mass="33973">MKSQAPTNPKFKNLKRRLGLPAYAVVGLLESVWMLAAQHAEDGDLSRFSDDEILGCIEWDNADVNVVEVLVECRWLDRDEGRLTVHDWAEHCPNYVKERVKKREQRSKGKGVGDGTRGTMSGDCPQTVPGRSTPTQPNPTLPNQTKPNPTNSGRNPESDQMNKTNEAALRLAVEASKALSPAKFNDRQLIAKAAVIAVASLDENWFRVALGGVTKTSTKNPCGKFHTCCRDHAERLHSKDFDQLAAQVNIPKTFYSRLEKEIGGKKRPRVPTSPPKSPPIERASTSQTEMNRRRNEIEQQLLKVG</sequence>
<accession>A0ABX5XVJ2</accession>
<name>A0ABX5XVJ2_9BACT</name>
<feature type="region of interest" description="Disordered" evidence="1">
    <location>
        <begin position="99"/>
        <end position="162"/>
    </location>
</feature>
<dbReference type="Proteomes" id="UP000318081">
    <property type="component" value="Chromosome"/>
</dbReference>
<keyword evidence="3" id="KW-1185">Reference proteome</keyword>
<evidence type="ECO:0000313" key="3">
    <source>
        <dbReference type="Proteomes" id="UP000318081"/>
    </source>
</evidence>
<gene>
    <name evidence="2" type="ORF">TBK1r_50720</name>
</gene>
<feature type="region of interest" description="Disordered" evidence="1">
    <location>
        <begin position="260"/>
        <end position="295"/>
    </location>
</feature>
<protein>
    <submittedName>
        <fullName evidence="2">Uncharacterized protein</fullName>
    </submittedName>
</protein>
<reference evidence="2 3" key="1">
    <citation type="submission" date="2019-02" db="EMBL/GenBank/DDBJ databases">
        <title>Deep-cultivation of Planctomycetes and their phenomic and genomic characterization uncovers novel biology.</title>
        <authorList>
            <person name="Wiegand S."/>
            <person name="Jogler M."/>
            <person name="Boedeker C."/>
            <person name="Pinto D."/>
            <person name="Vollmers J."/>
            <person name="Rivas-Marin E."/>
            <person name="Kohn T."/>
            <person name="Peeters S.H."/>
            <person name="Heuer A."/>
            <person name="Rast P."/>
            <person name="Oberbeckmann S."/>
            <person name="Bunk B."/>
            <person name="Jeske O."/>
            <person name="Meyerdierks A."/>
            <person name="Storesund J.E."/>
            <person name="Kallscheuer N."/>
            <person name="Luecker S."/>
            <person name="Lage O.M."/>
            <person name="Pohl T."/>
            <person name="Merkel B.J."/>
            <person name="Hornburger P."/>
            <person name="Mueller R.-W."/>
            <person name="Bruemmer F."/>
            <person name="Labrenz M."/>
            <person name="Spormann A.M."/>
            <person name="Op den Camp H."/>
            <person name="Overmann J."/>
            <person name="Amann R."/>
            <person name="Jetten M.S.M."/>
            <person name="Mascher T."/>
            <person name="Medema M.H."/>
            <person name="Devos D.P."/>
            <person name="Kaster A.-K."/>
            <person name="Ovreas L."/>
            <person name="Rohde M."/>
            <person name="Galperin M.Y."/>
            <person name="Jogler C."/>
        </authorList>
    </citation>
    <scope>NUCLEOTIDE SEQUENCE [LARGE SCALE GENOMIC DNA]</scope>
    <source>
        <strain evidence="2 3">TBK1r</strain>
    </source>
</reference>
<organism evidence="2 3">
    <name type="scientific">Stieleria magnilauensis</name>
    <dbReference type="NCBI Taxonomy" id="2527963"/>
    <lineage>
        <taxon>Bacteria</taxon>
        <taxon>Pseudomonadati</taxon>
        <taxon>Planctomycetota</taxon>
        <taxon>Planctomycetia</taxon>
        <taxon>Pirellulales</taxon>
        <taxon>Pirellulaceae</taxon>
        <taxon>Stieleria</taxon>
    </lineage>
</organism>
<feature type="compositionally biased region" description="Basic residues" evidence="1">
    <location>
        <begin position="99"/>
        <end position="109"/>
    </location>
</feature>
<feature type="compositionally biased region" description="Low complexity" evidence="1">
    <location>
        <begin position="141"/>
        <end position="151"/>
    </location>
</feature>
<dbReference type="EMBL" id="CP036432">
    <property type="protein sequence ID" value="QDV86054.1"/>
    <property type="molecule type" value="Genomic_DNA"/>
</dbReference>
<feature type="compositionally biased region" description="Polar residues" evidence="1">
    <location>
        <begin position="152"/>
        <end position="162"/>
    </location>
</feature>
<evidence type="ECO:0000256" key="1">
    <source>
        <dbReference type="SAM" id="MobiDB-lite"/>
    </source>
</evidence>
<proteinExistence type="predicted"/>